<reference evidence="1" key="1">
    <citation type="submission" date="2020-08" db="EMBL/GenBank/DDBJ databases">
        <title>Genomic Encyclopedia of Type Strains, Phase IV (KMG-V): Genome sequencing to study the core and pangenomes of soil and plant-associated prokaryotes.</title>
        <authorList>
            <person name="Whitman W."/>
        </authorList>
    </citation>
    <scope>NUCLEOTIDE SEQUENCE [LARGE SCALE GENOMIC DNA]</scope>
    <source>
        <strain evidence="1">M8UP27</strain>
    </source>
</reference>
<protein>
    <submittedName>
        <fullName evidence="1">Phosphate uptake regulator</fullName>
    </submittedName>
</protein>
<organism evidence="1 2">
    <name type="scientific">Tunturiibacter empetritectus</name>
    <dbReference type="NCBI Taxonomy" id="3069691"/>
    <lineage>
        <taxon>Bacteria</taxon>
        <taxon>Pseudomonadati</taxon>
        <taxon>Acidobacteriota</taxon>
        <taxon>Terriglobia</taxon>
        <taxon>Terriglobales</taxon>
        <taxon>Acidobacteriaceae</taxon>
        <taxon>Tunturiibacter</taxon>
    </lineage>
</organism>
<proteinExistence type="predicted"/>
<name>A0A7W8INE4_9BACT</name>
<accession>A0A7W8INE4</accession>
<keyword evidence="2" id="KW-1185">Reference proteome</keyword>
<comment type="caution">
    <text evidence="1">The sequence shown here is derived from an EMBL/GenBank/DDBJ whole genome shotgun (WGS) entry which is preliminary data.</text>
</comment>
<dbReference type="EMBL" id="JACHDY010000008">
    <property type="protein sequence ID" value="MBB5319358.1"/>
    <property type="molecule type" value="Genomic_DNA"/>
</dbReference>
<evidence type="ECO:0000313" key="2">
    <source>
        <dbReference type="Proteomes" id="UP000568106"/>
    </source>
</evidence>
<sequence length="218" mass="24405">MEYRETSFISHSHLLRMARLSQRTVDYAIKAYELKSIEACRLVHQAQHDLCELQLRFGDQGSTLNVANDFFDENAPPACFALRLYGALLVTVTAATEIAQNTLLILESDRESESSISSYKEVENFINGLVRLYTVALFNREIQHSRAILNALSGHLWLASTLDLDQIVIARRAGSVAQFELSIVRCLGQIAEQACEIADVITMWLGGQDCPEIARWAA</sequence>
<dbReference type="AlphaFoldDB" id="A0A7W8INE4"/>
<gene>
    <name evidence="1" type="ORF">HDF09_004066</name>
</gene>
<evidence type="ECO:0000313" key="1">
    <source>
        <dbReference type="EMBL" id="MBB5319358.1"/>
    </source>
</evidence>
<dbReference type="Proteomes" id="UP000568106">
    <property type="component" value="Unassembled WGS sequence"/>
</dbReference>